<keyword evidence="1" id="KW-0808">Transferase</keyword>
<evidence type="ECO:0000313" key="1">
    <source>
        <dbReference type="EMBL" id="HFX13621.1"/>
    </source>
</evidence>
<reference evidence="1" key="1">
    <citation type="journal article" date="2020" name="mSystems">
        <title>Genome- and Community-Level Interaction Insights into Carbon Utilization and Element Cycling Functions of Hydrothermarchaeota in Hydrothermal Sediment.</title>
        <authorList>
            <person name="Zhou Z."/>
            <person name="Liu Y."/>
            <person name="Xu W."/>
            <person name="Pan J."/>
            <person name="Luo Z.H."/>
            <person name="Li M."/>
        </authorList>
    </citation>
    <scope>NUCLEOTIDE SEQUENCE [LARGE SCALE GENOMIC DNA]</scope>
    <source>
        <strain evidence="1">SpSt-81</strain>
    </source>
</reference>
<proteinExistence type="predicted"/>
<name>A0A7C3RVP7_DICTH</name>
<sequence length="214" mass="25004">MAIITISRQIGSMGDELAEKLSQELRYRYFDKLLMTEIAVASGLSEAEVIDYNEDNYKIKSFFEQLFNRKTPLGKITVKEKDETGRTVITTKTFDEENSLAFTQAVIKKLVDWDNVVIVGRGGQILLRNIPHTLHLRVIAPLEFRIENIMKKKGFSKEEALKYISEKDRAAQEYLYRFYNVDWNDPELYHMVINMGMWEIDKIVRVIKETIKLV</sequence>
<dbReference type="Gene3D" id="3.40.50.300">
    <property type="entry name" value="P-loop containing nucleotide triphosphate hydrolases"/>
    <property type="match status" value="1"/>
</dbReference>
<dbReference type="EMBL" id="DTIN01000015">
    <property type="protein sequence ID" value="HFX13621.1"/>
    <property type="molecule type" value="Genomic_DNA"/>
</dbReference>
<dbReference type="Pfam" id="PF13189">
    <property type="entry name" value="Cytidylate_kin2"/>
    <property type="match status" value="1"/>
</dbReference>
<gene>
    <name evidence="1" type="ORF">ENW00_05610</name>
</gene>
<organism evidence="1">
    <name type="scientific">Dictyoglomus thermophilum</name>
    <dbReference type="NCBI Taxonomy" id="14"/>
    <lineage>
        <taxon>Bacteria</taxon>
        <taxon>Pseudomonadati</taxon>
        <taxon>Dictyoglomota</taxon>
        <taxon>Dictyoglomia</taxon>
        <taxon>Dictyoglomales</taxon>
        <taxon>Dictyoglomaceae</taxon>
        <taxon>Dictyoglomus</taxon>
    </lineage>
</organism>
<dbReference type="GO" id="GO:0016301">
    <property type="term" value="F:kinase activity"/>
    <property type="evidence" value="ECO:0007669"/>
    <property type="project" value="UniProtKB-KW"/>
</dbReference>
<accession>A0A7C3RVP7</accession>
<comment type="caution">
    <text evidence="1">The sequence shown here is derived from an EMBL/GenBank/DDBJ whole genome shotgun (WGS) entry which is preliminary data.</text>
</comment>
<keyword evidence="1" id="KW-0418">Kinase</keyword>
<dbReference type="AlphaFoldDB" id="A0A7C3RVP7"/>
<protein>
    <submittedName>
        <fullName evidence="1">Cytidylate kinase-like family protein</fullName>
    </submittedName>
</protein>
<dbReference type="InterPro" id="IPR027417">
    <property type="entry name" value="P-loop_NTPase"/>
</dbReference>